<evidence type="ECO:0000313" key="4">
    <source>
        <dbReference type="EMBL" id="TQL36658.1"/>
    </source>
</evidence>
<keyword evidence="6" id="KW-1185">Reference proteome</keyword>
<dbReference type="RefSeq" id="WP_016814194.1">
    <property type="nucleotide sequence ID" value="NZ_BOQM01000044.1"/>
</dbReference>
<evidence type="ECO:0000256" key="1">
    <source>
        <dbReference type="ARBA" id="ARBA00007689"/>
    </source>
</evidence>
<reference evidence="4 5" key="1">
    <citation type="submission" date="2019-06" db="EMBL/GenBank/DDBJ databases">
        <title>Sequencing the genomes of 1000 actinobacteria strains.</title>
        <authorList>
            <person name="Klenk H.-P."/>
        </authorList>
    </citation>
    <scope>NUCLEOTIDE SEQUENCE [LARGE SCALE GENOMIC DNA]</scope>
    <source>
        <strain evidence="4 5">DSM 44819</strain>
    </source>
</reference>
<dbReference type="GeneID" id="93771049"/>
<dbReference type="Pfam" id="PF03795">
    <property type="entry name" value="YCII"/>
    <property type="match status" value="1"/>
</dbReference>
<evidence type="ECO:0000313" key="5">
    <source>
        <dbReference type="Proteomes" id="UP000315983"/>
    </source>
</evidence>
<dbReference type="Proteomes" id="UP000315983">
    <property type="component" value="Unassembled WGS sequence"/>
</dbReference>
<dbReference type="EMBL" id="BOQM01000044">
    <property type="protein sequence ID" value="GIM87586.1"/>
    <property type="molecule type" value="Genomic_DNA"/>
</dbReference>
<dbReference type="AlphaFoldDB" id="A0A542XLC9"/>
<feature type="domain" description="YCII-related" evidence="2">
    <location>
        <begin position="35"/>
        <end position="118"/>
    </location>
</feature>
<dbReference type="SUPFAM" id="SSF54909">
    <property type="entry name" value="Dimeric alpha+beta barrel"/>
    <property type="match status" value="1"/>
</dbReference>
<dbReference type="InterPro" id="IPR011008">
    <property type="entry name" value="Dimeric_a/b-barrel"/>
</dbReference>
<gene>
    <name evidence="4" type="ORF">FB564_1766</name>
    <name evidence="3" type="ORF">Sar04_43220</name>
</gene>
<evidence type="ECO:0000313" key="3">
    <source>
        <dbReference type="EMBL" id="GIM87586.1"/>
    </source>
</evidence>
<protein>
    <submittedName>
        <fullName evidence="3">Transcription initiation protein</fullName>
    </submittedName>
</protein>
<dbReference type="InterPro" id="IPR005545">
    <property type="entry name" value="YCII"/>
</dbReference>
<accession>A0A542XLC9</accession>
<name>A0A542XLC9_SALAC</name>
<comment type="similarity">
    <text evidence="1">Belongs to the YciI family.</text>
</comment>
<organism evidence="4 5">
    <name type="scientific">Salinispora arenicola</name>
    <dbReference type="NCBI Taxonomy" id="168697"/>
    <lineage>
        <taxon>Bacteria</taxon>
        <taxon>Bacillati</taxon>
        <taxon>Actinomycetota</taxon>
        <taxon>Actinomycetes</taxon>
        <taxon>Micromonosporales</taxon>
        <taxon>Micromonosporaceae</taxon>
        <taxon>Salinispora</taxon>
    </lineage>
</organism>
<comment type="caution">
    <text evidence="4">The sequence shown here is derived from an EMBL/GenBank/DDBJ whole genome shotgun (WGS) entry which is preliminary data.</text>
</comment>
<sequence length="120" mass="13156">MKYLMLVCVNRPAGEGEDDLGRPVGAAPDEIDVEAWTERMDGRGVRLLGEVIRPGSDSTTVRVRDGKVLLTDGPYAETKDVIAGFDVLDCANLDEAVEVASKHPMARNGVLELRPFWEED</sequence>
<dbReference type="Gene3D" id="3.30.70.1060">
    <property type="entry name" value="Dimeric alpha+beta barrel"/>
    <property type="match status" value="1"/>
</dbReference>
<evidence type="ECO:0000313" key="6">
    <source>
        <dbReference type="Proteomes" id="UP000677457"/>
    </source>
</evidence>
<dbReference type="PANTHER" id="PTHR35174">
    <property type="entry name" value="BLL7171 PROTEIN-RELATED"/>
    <property type="match status" value="1"/>
</dbReference>
<dbReference type="Proteomes" id="UP000677457">
    <property type="component" value="Unassembled WGS sequence"/>
</dbReference>
<reference evidence="3 6" key="2">
    <citation type="submission" date="2021-03" db="EMBL/GenBank/DDBJ databases">
        <title>Whole genome shotgun sequence of Salinispora arenicola NBRC 105043.</title>
        <authorList>
            <person name="Komaki H."/>
            <person name="Tamura T."/>
        </authorList>
    </citation>
    <scope>NUCLEOTIDE SEQUENCE [LARGE SCALE GENOMIC DNA]</scope>
    <source>
        <strain evidence="3 6">NBRC 105043</strain>
    </source>
</reference>
<dbReference type="PANTHER" id="PTHR35174:SF3">
    <property type="entry name" value="BLL7171 PROTEIN"/>
    <property type="match status" value="1"/>
</dbReference>
<dbReference type="EMBL" id="VFOL01000001">
    <property type="protein sequence ID" value="TQL36658.1"/>
    <property type="molecule type" value="Genomic_DNA"/>
</dbReference>
<proteinExistence type="inferred from homology"/>
<evidence type="ECO:0000259" key="2">
    <source>
        <dbReference type="Pfam" id="PF03795"/>
    </source>
</evidence>